<dbReference type="EMBL" id="OZ075131">
    <property type="protein sequence ID" value="CAL4982055.1"/>
    <property type="molecule type" value="Genomic_DNA"/>
</dbReference>
<feature type="compositionally biased region" description="Low complexity" evidence="1">
    <location>
        <begin position="32"/>
        <end position="47"/>
    </location>
</feature>
<feature type="region of interest" description="Disordered" evidence="1">
    <location>
        <begin position="87"/>
        <end position="109"/>
    </location>
</feature>
<feature type="region of interest" description="Disordered" evidence="1">
    <location>
        <begin position="146"/>
        <end position="228"/>
    </location>
</feature>
<dbReference type="InterPro" id="IPR007789">
    <property type="entry name" value="DUF688"/>
</dbReference>
<name>A0ABC9APT3_9POAL</name>
<evidence type="ECO:0000256" key="1">
    <source>
        <dbReference type="SAM" id="MobiDB-lite"/>
    </source>
</evidence>
<reference evidence="3" key="1">
    <citation type="submission" date="2024-06" db="EMBL/GenBank/DDBJ databases">
        <authorList>
            <person name="Ryan C."/>
        </authorList>
    </citation>
    <scope>NUCLEOTIDE SEQUENCE [LARGE SCALE GENOMIC DNA]</scope>
</reference>
<dbReference type="PANTHER" id="PTHR35466">
    <property type="entry name" value="SERINE/ARGININE REPETITIVE MATRIX PROTEIN 1"/>
    <property type="match status" value="1"/>
</dbReference>
<sequence length="228" mass="23167">MAAVVIDDSCRRPGSVPFKWEVCPGTPKHVRSASASSSTAAPPYASPCSSGALFSTNKVAVSPKLAPPPAMSPSPYHSPRVSYYAARSASVSPSRRRPPPQHRPTAFLDIAPRVVPAAYGPGTGAEGEEEAAAAKAAAGRCFPLPVFRRRGGRDGGKKGGGGTGSGRQWSGAPSSGSSGSSFRSDGAPGVGSLRRSASSSSSCLSLSSRSSGKLAEAREVEAAGGWFY</sequence>
<feature type="region of interest" description="Disordered" evidence="1">
    <location>
        <begin position="26"/>
        <end position="47"/>
    </location>
</feature>
<accession>A0ABC9APT3</accession>
<reference evidence="2 3" key="2">
    <citation type="submission" date="2024-10" db="EMBL/GenBank/DDBJ databases">
        <authorList>
            <person name="Ryan C."/>
        </authorList>
    </citation>
    <scope>NUCLEOTIDE SEQUENCE [LARGE SCALE GENOMIC DNA]</scope>
</reference>
<evidence type="ECO:0000313" key="3">
    <source>
        <dbReference type="Proteomes" id="UP001497457"/>
    </source>
</evidence>
<feature type="compositionally biased region" description="Low complexity" evidence="1">
    <location>
        <begin position="166"/>
        <end position="211"/>
    </location>
</feature>
<dbReference type="Pfam" id="PF05097">
    <property type="entry name" value="DUF688"/>
    <property type="match status" value="1"/>
</dbReference>
<gene>
    <name evidence="2" type="ORF">URODEC1_LOCUS56443</name>
</gene>
<dbReference type="AlphaFoldDB" id="A0ABC9APT3"/>
<dbReference type="Proteomes" id="UP001497457">
    <property type="component" value="Chromosome 21rd"/>
</dbReference>
<dbReference type="PANTHER" id="PTHR35466:SF9">
    <property type="entry name" value="OS11G0182100 PROTEIN"/>
    <property type="match status" value="1"/>
</dbReference>
<organism evidence="2 3">
    <name type="scientific">Urochloa decumbens</name>
    <dbReference type="NCBI Taxonomy" id="240449"/>
    <lineage>
        <taxon>Eukaryota</taxon>
        <taxon>Viridiplantae</taxon>
        <taxon>Streptophyta</taxon>
        <taxon>Embryophyta</taxon>
        <taxon>Tracheophyta</taxon>
        <taxon>Spermatophyta</taxon>
        <taxon>Magnoliopsida</taxon>
        <taxon>Liliopsida</taxon>
        <taxon>Poales</taxon>
        <taxon>Poaceae</taxon>
        <taxon>PACMAD clade</taxon>
        <taxon>Panicoideae</taxon>
        <taxon>Panicodae</taxon>
        <taxon>Paniceae</taxon>
        <taxon>Melinidinae</taxon>
        <taxon>Urochloa</taxon>
    </lineage>
</organism>
<proteinExistence type="predicted"/>
<protein>
    <submittedName>
        <fullName evidence="2">Uncharacterized protein</fullName>
    </submittedName>
</protein>
<evidence type="ECO:0000313" key="2">
    <source>
        <dbReference type="EMBL" id="CAL4982055.1"/>
    </source>
</evidence>
<keyword evidence="3" id="KW-1185">Reference proteome</keyword>